<evidence type="ECO:0000313" key="10">
    <source>
        <dbReference type="Proteomes" id="UP000774130"/>
    </source>
</evidence>
<comment type="caution">
    <text evidence="9">The sequence shown here is derived from an EMBL/GenBank/DDBJ whole genome shotgun (WGS) entry which is preliminary data.</text>
</comment>
<proteinExistence type="inferred from homology"/>
<dbReference type="RefSeq" id="WP_218324947.1">
    <property type="nucleotide sequence ID" value="NZ_JAHUZB010000002.1"/>
</dbReference>
<evidence type="ECO:0000259" key="6">
    <source>
        <dbReference type="Pfam" id="PF02631"/>
    </source>
</evidence>
<organism evidence="9 10">
    <name type="scientific">Enterococcus alishanensis</name>
    <dbReference type="NCBI Taxonomy" id="1303817"/>
    <lineage>
        <taxon>Bacteria</taxon>
        <taxon>Bacillati</taxon>
        <taxon>Bacillota</taxon>
        <taxon>Bacilli</taxon>
        <taxon>Lactobacillales</taxon>
        <taxon>Enterococcaceae</taxon>
        <taxon>Enterococcus</taxon>
    </lineage>
</organism>
<dbReference type="PANTHER" id="PTHR33602">
    <property type="entry name" value="REGULATORY PROTEIN RECX FAMILY PROTEIN"/>
    <property type="match status" value="1"/>
</dbReference>
<protein>
    <recommendedName>
        <fullName evidence="3 5">Regulatory protein RecX</fullName>
    </recommendedName>
</protein>
<dbReference type="HAMAP" id="MF_01114">
    <property type="entry name" value="RecX"/>
    <property type="match status" value="1"/>
</dbReference>
<evidence type="ECO:0000256" key="2">
    <source>
        <dbReference type="ARBA" id="ARBA00009695"/>
    </source>
</evidence>
<dbReference type="Pfam" id="PF02631">
    <property type="entry name" value="RecX_HTH2"/>
    <property type="match status" value="1"/>
</dbReference>
<comment type="function">
    <text evidence="5">Modulates RecA activity.</text>
</comment>
<dbReference type="InterPro" id="IPR003783">
    <property type="entry name" value="Regulatory_RecX"/>
</dbReference>
<evidence type="ECO:0000259" key="8">
    <source>
        <dbReference type="Pfam" id="PF21982"/>
    </source>
</evidence>
<dbReference type="InterPro" id="IPR053926">
    <property type="entry name" value="RecX_HTH_1st"/>
</dbReference>
<keyword evidence="4 5" id="KW-0963">Cytoplasm</keyword>
<dbReference type="Proteomes" id="UP000774130">
    <property type="component" value="Unassembled WGS sequence"/>
</dbReference>
<feature type="domain" description="RecX third three-helical" evidence="7">
    <location>
        <begin position="210"/>
        <end position="257"/>
    </location>
</feature>
<evidence type="ECO:0000256" key="4">
    <source>
        <dbReference type="ARBA" id="ARBA00022490"/>
    </source>
</evidence>
<dbReference type="NCBIfam" id="NF010733">
    <property type="entry name" value="PRK14135.1"/>
    <property type="match status" value="1"/>
</dbReference>
<comment type="similarity">
    <text evidence="2 5">Belongs to the RecX family.</text>
</comment>
<evidence type="ECO:0000259" key="7">
    <source>
        <dbReference type="Pfam" id="PF21981"/>
    </source>
</evidence>
<evidence type="ECO:0000313" key="9">
    <source>
        <dbReference type="EMBL" id="MBV7389884.1"/>
    </source>
</evidence>
<feature type="domain" description="RecX first three-helical" evidence="8">
    <location>
        <begin position="62"/>
        <end position="99"/>
    </location>
</feature>
<keyword evidence="10" id="KW-1185">Reference proteome</keyword>
<gene>
    <name evidence="5 9" type="primary">recX</name>
    <name evidence="9" type="ORF">KUA55_04270</name>
</gene>
<dbReference type="Pfam" id="PF21981">
    <property type="entry name" value="RecX_HTH3"/>
    <property type="match status" value="2"/>
</dbReference>
<evidence type="ECO:0000256" key="3">
    <source>
        <dbReference type="ARBA" id="ARBA00018111"/>
    </source>
</evidence>
<evidence type="ECO:0000256" key="1">
    <source>
        <dbReference type="ARBA" id="ARBA00004496"/>
    </source>
</evidence>
<dbReference type="Pfam" id="PF21982">
    <property type="entry name" value="RecX_HTH1"/>
    <property type="match status" value="1"/>
</dbReference>
<sequence length="267" mass="31057">MLTIVKVSKGRGNYYNIEVSNGEKVRVSEDTLIDFRLLKDQEIDQETLTEIKNASRQDIGFQLALNYLSYQLRTEMEIRKYLKDNEIPKEDRHLIVQRLVEMNLLDDENFAESYVRTQMRLGDKGPKILAQKLKQKGISNQLVETTLAKISLSDQQDLALQVANKALKKYRGKSSRETTTKIFQYLLQKGFSGDVIDFAIAELDFSDVIEQESEALINQGEKLWRSNQRFELSKRKQKVKQSLYQKGFQLDQIDTFIREKEDAETSE</sequence>
<feature type="domain" description="RecX second three-helical" evidence="6">
    <location>
        <begin position="106"/>
        <end position="147"/>
    </location>
</feature>
<dbReference type="InterPro" id="IPR053925">
    <property type="entry name" value="RecX_HTH_3rd"/>
</dbReference>
<dbReference type="EMBL" id="JAHUZB010000002">
    <property type="protein sequence ID" value="MBV7389884.1"/>
    <property type="molecule type" value="Genomic_DNA"/>
</dbReference>
<reference evidence="9 10" key="1">
    <citation type="submission" date="2021-06" db="EMBL/GenBank/DDBJ databases">
        <title>Enterococcus alishanensis sp. nov., a novel lactic acid bacterium isolated from fresh coffee beans.</title>
        <authorList>
            <person name="Chen Y.-S."/>
        </authorList>
    </citation>
    <scope>NUCLEOTIDE SEQUENCE [LARGE SCALE GENOMIC DNA]</scope>
    <source>
        <strain evidence="9 10">ALS3</strain>
    </source>
</reference>
<comment type="subcellular location">
    <subcellularLocation>
        <location evidence="1 5">Cytoplasm</location>
    </subcellularLocation>
</comment>
<evidence type="ECO:0000256" key="5">
    <source>
        <dbReference type="HAMAP-Rule" id="MF_01114"/>
    </source>
</evidence>
<dbReference type="PANTHER" id="PTHR33602:SF1">
    <property type="entry name" value="REGULATORY PROTEIN RECX FAMILY PROTEIN"/>
    <property type="match status" value="1"/>
</dbReference>
<name>A0ABS6TAF6_9ENTE</name>
<accession>A0ABS6TAF6</accession>
<feature type="domain" description="RecX third three-helical" evidence="7">
    <location>
        <begin position="154"/>
        <end position="200"/>
    </location>
</feature>
<dbReference type="InterPro" id="IPR053924">
    <property type="entry name" value="RecX_HTH_2nd"/>
</dbReference>